<keyword evidence="3 9" id="KW-0813">Transport</keyword>
<dbReference type="InterPro" id="IPR051124">
    <property type="entry name" value="Phosphate_Transport_Permease"/>
</dbReference>
<feature type="transmembrane region" description="Helical" evidence="9">
    <location>
        <begin position="86"/>
        <end position="113"/>
    </location>
</feature>
<comment type="function">
    <text evidence="10">Part of the binding-protein-dependent transport system for phosphate; probably responsible for the translocation of the substrate across the membrane.</text>
</comment>
<dbReference type="NCBIfam" id="TIGR02138">
    <property type="entry name" value="phosphate_pstC"/>
    <property type="match status" value="1"/>
</dbReference>
<dbReference type="OrthoDB" id="9775069at2"/>
<dbReference type="Gene3D" id="1.10.3720.10">
    <property type="entry name" value="MetI-like"/>
    <property type="match status" value="1"/>
</dbReference>
<evidence type="ECO:0000256" key="9">
    <source>
        <dbReference type="RuleBase" id="RU363032"/>
    </source>
</evidence>
<feature type="transmembrane region" description="Helical" evidence="9">
    <location>
        <begin position="21"/>
        <end position="45"/>
    </location>
</feature>
<name>A0A1X2LV51_9MYCO</name>
<sequence>MLARARDVGRAGVAIRWLGGIGAVIPLAALIFVLVILLIEAMGAIRLNGLHFFTATEWNPGNTYGATVVTDGVPHPVGAYYGALPLIVGTLASSAIALIIAVPVSIGAALVIVERLPKRVAAAVGMVLELLAGIPSVVVGLWGAMTFGPFIAHRIAPLIARNAPDVPVLDYFRGDTGNGEGMLVSGLVLAVMVIPIVATTTRDLFRQVPLLPREGAIALGMSKWECARRVTLPWVSSGIIGAVVLGLGRALGETMAVAMVSGAVLGAMPANIYSTMTTIAATIVSQLDSAMTDSTNFAVKTLAEVGLVLMVITLLTNVAARGMVRRVSRTALPVGRGI</sequence>
<feature type="transmembrane region" description="Helical" evidence="9">
    <location>
        <begin position="181"/>
        <end position="198"/>
    </location>
</feature>
<evidence type="ECO:0000259" key="11">
    <source>
        <dbReference type="PROSITE" id="PS50928"/>
    </source>
</evidence>
<organism evidence="12 13">
    <name type="scientific">Mycobacterium decipiens</name>
    <dbReference type="NCBI Taxonomy" id="1430326"/>
    <lineage>
        <taxon>Bacteria</taxon>
        <taxon>Bacillati</taxon>
        <taxon>Actinomycetota</taxon>
        <taxon>Actinomycetes</taxon>
        <taxon>Mycobacteriales</taxon>
        <taxon>Mycobacteriaceae</taxon>
        <taxon>Mycobacterium</taxon>
    </lineage>
</organism>
<dbReference type="Proteomes" id="UP000193247">
    <property type="component" value="Unassembled WGS sequence"/>
</dbReference>
<proteinExistence type="inferred from homology"/>
<evidence type="ECO:0000256" key="8">
    <source>
        <dbReference type="ARBA" id="ARBA00023136"/>
    </source>
</evidence>
<dbReference type="STRING" id="1430326.B8W66_10635"/>
<keyword evidence="6 9" id="KW-0812">Transmembrane</keyword>
<keyword evidence="8 9" id="KW-0472">Membrane</keyword>
<dbReference type="PANTHER" id="PTHR30425:SF1">
    <property type="entry name" value="PHOSPHATE TRANSPORT SYSTEM PERMEASE PROTEIN PSTC"/>
    <property type="match status" value="1"/>
</dbReference>
<dbReference type="GO" id="GO:0005886">
    <property type="term" value="C:plasma membrane"/>
    <property type="evidence" value="ECO:0007669"/>
    <property type="project" value="UniProtKB-SubCell"/>
</dbReference>
<evidence type="ECO:0000256" key="10">
    <source>
        <dbReference type="RuleBase" id="RU363054"/>
    </source>
</evidence>
<dbReference type="EMBL" id="NCXP01000010">
    <property type="protein sequence ID" value="OSC40914.1"/>
    <property type="molecule type" value="Genomic_DNA"/>
</dbReference>
<evidence type="ECO:0000256" key="5">
    <source>
        <dbReference type="ARBA" id="ARBA00022592"/>
    </source>
</evidence>
<evidence type="ECO:0000313" key="13">
    <source>
        <dbReference type="Proteomes" id="UP000193247"/>
    </source>
</evidence>
<feature type="domain" description="ABC transmembrane type-1" evidence="11">
    <location>
        <begin position="87"/>
        <end position="320"/>
    </location>
</feature>
<dbReference type="GO" id="GO:0005315">
    <property type="term" value="F:phosphate transmembrane transporter activity"/>
    <property type="evidence" value="ECO:0007669"/>
    <property type="project" value="InterPro"/>
</dbReference>
<dbReference type="InterPro" id="IPR035906">
    <property type="entry name" value="MetI-like_sf"/>
</dbReference>
<dbReference type="PANTHER" id="PTHR30425">
    <property type="entry name" value="PHOSPHATE TRANSPORT SYSTEM PERMEASE PROTEIN PST"/>
    <property type="match status" value="1"/>
</dbReference>
<dbReference type="InterPro" id="IPR011864">
    <property type="entry name" value="Phosphate_PstC"/>
</dbReference>
<dbReference type="CDD" id="cd06261">
    <property type="entry name" value="TM_PBP2"/>
    <property type="match status" value="1"/>
</dbReference>
<keyword evidence="13" id="KW-1185">Reference proteome</keyword>
<keyword evidence="7 9" id="KW-1133">Transmembrane helix</keyword>
<dbReference type="PROSITE" id="PS50928">
    <property type="entry name" value="ABC_TM1"/>
    <property type="match status" value="1"/>
</dbReference>
<feature type="transmembrane region" description="Helical" evidence="9">
    <location>
        <begin position="231"/>
        <end position="251"/>
    </location>
</feature>
<evidence type="ECO:0000256" key="3">
    <source>
        <dbReference type="ARBA" id="ARBA00022448"/>
    </source>
</evidence>
<evidence type="ECO:0000256" key="1">
    <source>
        <dbReference type="ARBA" id="ARBA00004651"/>
    </source>
</evidence>
<keyword evidence="4 10" id="KW-1003">Cell membrane</keyword>
<protein>
    <recommendedName>
        <fullName evidence="10">Phosphate transport system permease protein</fullName>
    </recommendedName>
</protein>
<dbReference type="InterPro" id="IPR000515">
    <property type="entry name" value="MetI-like"/>
</dbReference>
<feature type="transmembrane region" description="Helical" evidence="9">
    <location>
        <begin position="297"/>
        <end position="320"/>
    </location>
</feature>
<evidence type="ECO:0000256" key="6">
    <source>
        <dbReference type="ARBA" id="ARBA00022692"/>
    </source>
</evidence>
<evidence type="ECO:0000256" key="2">
    <source>
        <dbReference type="ARBA" id="ARBA00007069"/>
    </source>
</evidence>
<comment type="caution">
    <text evidence="12">The sequence shown here is derived from an EMBL/GenBank/DDBJ whole genome shotgun (WGS) entry which is preliminary data.</text>
</comment>
<comment type="similarity">
    <text evidence="2 10">Belongs to the binding-protein-dependent transport system permease family. CysTW subfamily.</text>
</comment>
<reference evidence="12 13" key="1">
    <citation type="submission" date="2017-04" db="EMBL/GenBank/DDBJ databases">
        <title>The new phylogeny of genus Mycobacterium.</title>
        <authorList>
            <person name="Tortoli E."/>
            <person name="Trovato A."/>
            <person name="Cirillo D.M."/>
        </authorList>
    </citation>
    <scope>NUCLEOTIDE SEQUENCE [LARGE SCALE GENOMIC DNA]</scope>
    <source>
        <strain evidence="12 13">TBL 1200985</strain>
    </source>
</reference>
<feature type="transmembrane region" description="Helical" evidence="9">
    <location>
        <begin position="120"/>
        <end position="144"/>
    </location>
</feature>
<comment type="subcellular location">
    <subcellularLocation>
        <location evidence="1 9">Cell membrane</location>
        <topology evidence="1 9">Multi-pass membrane protein</topology>
    </subcellularLocation>
</comment>
<evidence type="ECO:0000256" key="7">
    <source>
        <dbReference type="ARBA" id="ARBA00022989"/>
    </source>
</evidence>
<gene>
    <name evidence="12" type="ORF">B8W66_10635</name>
</gene>
<evidence type="ECO:0000256" key="4">
    <source>
        <dbReference type="ARBA" id="ARBA00022475"/>
    </source>
</evidence>
<dbReference type="AlphaFoldDB" id="A0A1X2LV51"/>
<accession>A0A1X2LV51</accession>
<dbReference type="GO" id="GO:0006817">
    <property type="term" value="P:phosphate ion transport"/>
    <property type="evidence" value="ECO:0007669"/>
    <property type="project" value="UniProtKB-KW"/>
</dbReference>
<keyword evidence="5 10" id="KW-0592">Phosphate transport</keyword>
<dbReference type="SUPFAM" id="SSF161098">
    <property type="entry name" value="MetI-like"/>
    <property type="match status" value="1"/>
</dbReference>
<dbReference type="Pfam" id="PF00528">
    <property type="entry name" value="BPD_transp_1"/>
    <property type="match status" value="1"/>
</dbReference>
<dbReference type="RefSeq" id="WP_085325002.1">
    <property type="nucleotide sequence ID" value="NZ_NCXP01000010.1"/>
</dbReference>
<evidence type="ECO:0000313" key="12">
    <source>
        <dbReference type="EMBL" id="OSC40914.1"/>
    </source>
</evidence>